<dbReference type="Proteomes" id="UP001230005">
    <property type="component" value="Unassembled WGS sequence"/>
</dbReference>
<dbReference type="SUPFAM" id="SSF143842">
    <property type="entry name" value="YwmB-like"/>
    <property type="match status" value="1"/>
</dbReference>
<dbReference type="Gene3D" id="3.30.2030.10">
    <property type="entry name" value="YwmB-like"/>
    <property type="match status" value="1"/>
</dbReference>
<evidence type="ECO:0000313" key="1">
    <source>
        <dbReference type="EMBL" id="MDQ0257214.1"/>
    </source>
</evidence>
<dbReference type="InterPro" id="IPR036209">
    <property type="entry name" value="YwmB-like_sf"/>
</dbReference>
<organism evidence="1 2">
    <name type="scientific">Evansella vedderi</name>
    <dbReference type="NCBI Taxonomy" id="38282"/>
    <lineage>
        <taxon>Bacteria</taxon>
        <taxon>Bacillati</taxon>
        <taxon>Bacillota</taxon>
        <taxon>Bacilli</taxon>
        <taxon>Bacillales</taxon>
        <taxon>Bacillaceae</taxon>
        <taxon>Evansella</taxon>
    </lineage>
</organism>
<comment type="caution">
    <text evidence="1">The sequence shown here is derived from an EMBL/GenBank/DDBJ whole genome shotgun (WGS) entry which is preliminary data.</text>
</comment>
<sequence>MGKKWQLITVTLALLLSFTLLFEESKTRSENNDTQLPKETLQIIEEELTGLDIRLNNYHIYGRNHQDGIPSYDKVMDYLNYWKQTNDRVEWTFQETKGREKWIGTYNDPTSSYTEKMTVFITPSNNGKQYSAYTIYEVSFLPIEKWHDSFSELFDSTSTLAHLNSDDVFLRVEGSVKGNDAANVDQWGNMIMDVFSADIVEGITEETFVSLSAHTDLWGQEIDSNGQKMNLQVALRAIQDGLGEETTVTIGTPLITTEY</sequence>
<evidence type="ECO:0000313" key="2">
    <source>
        <dbReference type="Proteomes" id="UP001230005"/>
    </source>
</evidence>
<dbReference type="EMBL" id="JAUSUG010000024">
    <property type="protein sequence ID" value="MDQ0257214.1"/>
    <property type="molecule type" value="Genomic_DNA"/>
</dbReference>
<dbReference type="Gene3D" id="3.30.360.40">
    <property type="entry name" value="YwmB-like"/>
    <property type="match status" value="1"/>
</dbReference>
<gene>
    <name evidence="1" type="ORF">J2S74_004672</name>
</gene>
<dbReference type="RefSeq" id="WP_307330581.1">
    <property type="nucleotide sequence ID" value="NZ_JAUSUG010000024.1"/>
</dbReference>
<reference evidence="1 2" key="1">
    <citation type="submission" date="2023-07" db="EMBL/GenBank/DDBJ databases">
        <title>Genomic Encyclopedia of Type Strains, Phase IV (KMG-IV): sequencing the most valuable type-strain genomes for metagenomic binning, comparative biology and taxonomic classification.</title>
        <authorList>
            <person name="Goeker M."/>
        </authorList>
    </citation>
    <scope>NUCLEOTIDE SEQUENCE [LARGE SCALE GENOMIC DNA]</scope>
    <source>
        <strain evidence="1 2">DSM 9768</strain>
    </source>
</reference>
<dbReference type="Pfam" id="PF08680">
    <property type="entry name" value="DUF1779"/>
    <property type="match status" value="1"/>
</dbReference>
<name>A0ABU0A280_9BACI</name>
<dbReference type="InterPro" id="IPR014794">
    <property type="entry name" value="DUF1779"/>
</dbReference>
<evidence type="ECO:0008006" key="3">
    <source>
        <dbReference type="Google" id="ProtNLM"/>
    </source>
</evidence>
<accession>A0ABU0A280</accession>
<keyword evidence="2" id="KW-1185">Reference proteome</keyword>
<protein>
    <recommendedName>
        <fullName evidence="3">TATA-box binding</fullName>
    </recommendedName>
</protein>
<proteinExistence type="predicted"/>